<dbReference type="InterPro" id="IPR038770">
    <property type="entry name" value="Na+/solute_symporter_sf"/>
</dbReference>
<dbReference type="InterPro" id="IPR004776">
    <property type="entry name" value="Mem_transp_PIN-like"/>
</dbReference>
<proteinExistence type="inferred from homology"/>
<keyword evidence="10" id="KW-1185">Reference proteome</keyword>
<feature type="transmembrane region" description="Helical" evidence="8">
    <location>
        <begin position="182"/>
        <end position="201"/>
    </location>
</feature>
<comment type="caution">
    <text evidence="9">The sequence shown here is derived from an EMBL/GenBank/DDBJ whole genome shotgun (WGS) entry which is preliminary data.</text>
</comment>
<feature type="transmembrane region" description="Helical" evidence="8">
    <location>
        <begin position="242"/>
        <end position="259"/>
    </location>
</feature>
<organism evidence="9 10">
    <name type="scientific">Spiribacter salilacus</name>
    <dbReference type="NCBI Taxonomy" id="2664894"/>
    <lineage>
        <taxon>Bacteria</taxon>
        <taxon>Pseudomonadati</taxon>
        <taxon>Pseudomonadota</taxon>
        <taxon>Gammaproteobacteria</taxon>
        <taxon>Chromatiales</taxon>
        <taxon>Ectothiorhodospiraceae</taxon>
        <taxon>Spiribacter</taxon>
    </lineage>
</organism>
<evidence type="ECO:0000256" key="2">
    <source>
        <dbReference type="ARBA" id="ARBA00010145"/>
    </source>
</evidence>
<evidence type="ECO:0008006" key="11">
    <source>
        <dbReference type="Google" id="ProtNLM"/>
    </source>
</evidence>
<evidence type="ECO:0000256" key="7">
    <source>
        <dbReference type="ARBA" id="ARBA00023136"/>
    </source>
</evidence>
<feature type="transmembrane region" description="Helical" evidence="8">
    <location>
        <begin position="208"/>
        <end position="230"/>
    </location>
</feature>
<protein>
    <recommendedName>
        <fullName evidence="11">AEC family transporter</fullName>
    </recommendedName>
</protein>
<keyword evidence="4" id="KW-1003">Cell membrane</keyword>
<keyword evidence="7 8" id="KW-0472">Membrane</keyword>
<keyword evidence="3" id="KW-0813">Transport</keyword>
<keyword evidence="5 8" id="KW-0812">Transmembrane</keyword>
<evidence type="ECO:0000256" key="5">
    <source>
        <dbReference type="ARBA" id="ARBA00022692"/>
    </source>
</evidence>
<feature type="transmembrane region" description="Helical" evidence="8">
    <location>
        <begin position="268"/>
        <end position="290"/>
    </location>
</feature>
<name>A0A6N7QQA5_9GAMM</name>
<reference evidence="9 10" key="1">
    <citation type="submission" date="2019-11" db="EMBL/GenBank/DDBJ databases">
        <authorList>
            <person name="Zhang X.Y."/>
        </authorList>
    </citation>
    <scope>NUCLEOTIDE SEQUENCE [LARGE SCALE GENOMIC DNA]</scope>
    <source>
        <strain evidence="9 10">C176</strain>
    </source>
</reference>
<comment type="subcellular location">
    <subcellularLocation>
        <location evidence="1">Cell membrane</location>
        <topology evidence="1">Multi-pass membrane protein</topology>
    </subcellularLocation>
</comment>
<evidence type="ECO:0000256" key="4">
    <source>
        <dbReference type="ARBA" id="ARBA00022475"/>
    </source>
</evidence>
<comment type="similarity">
    <text evidence="2">Belongs to the auxin efflux carrier (TC 2.A.69) family.</text>
</comment>
<feature type="transmembrane region" description="Helical" evidence="8">
    <location>
        <begin position="154"/>
        <end position="176"/>
    </location>
</feature>
<dbReference type="PANTHER" id="PTHR36838:SF4">
    <property type="entry name" value="AUXIN EFFLUX CARRIER FAMILY PROTEIN"/>
    <property type="match status" value="1"/>
</dbReference>
<feature type="transmembrane region" description="Helical" evidence="8">
    <location>
        <begin position="87"/>
        <end position="104"/>
    </location>
</feature>
<gene>
    <name evidence="9" type="ORF">GH984_01200</name>
</gene>
<dbReference type="EMBL" id="WJPP01000001">
    <property type="protein sequence ID" value="MRH77328.1"/>
    <property type="molecule type" value="Genomic_DNA"/>
</dbReference>
<accession>A0A6N7QQA5</accession>
<evidence type="ECO:0000256" key="8">
    <source>
        <dbReference type="SAM" id="Phobius"/>
    </source>
</evidence>
<dbReference type="RefSeq" id="WP_153718388.1">
    <property type="nucleotide sequence ID" value="NZ_WJPP01000001.1"/>
</dbReference>
<feature type="transmembrane region" description="Helical" evidence="8">
    <location>
        <begin position="110"/>
        <end position="133"/>
    </location>
</feature>
<evidence type="ECO:0000256" key="3">
    <source>
        <dbReference type="ARBA" id="ARBA00022448"/>
    </source>
</evidence>
<evidence type="ECO:0000256" key="1">
    <source>
        <dbReference type="ARBA" id="ARBA00004651"/>
    </source>
</evidence>
<dbReference type="GO" id="GO:0005886">
    <property type="term" value="C:plasma membrane"/>
    <property type="evidence" value="ECO:0007669"/>
    <property type="project" value="UniProtKB-SubCell"/>
</dbReference>
<feature type="transmembrane region" description="Helical" evidence="8">
    <location>
        <begin position="12"/>
        <end position="31"/>
    </location>
</feature>
<keyword evidence="6 8" id="KW-1133">Transmembrane helix</keyword>
<sequence length="292" mass="30754">MLAYRGFLSSTGLNEISWLCYWIGLPAYLIARISELSAEWAALIDMVAVLMIATLASILIATGITWIWRLPLRSAVAFIHSGYRGNLTFIGLPVVFWAFAGSNASSEIEAAALVAFAPLVIFYNIFAVLILQLPNGVNFRSTGLNSLRGVATNPILIGVVIGLVLAIVNFSLPAFLQRTLTALGQMALPLALLSIGGALYGTRLRGNLQWAACASLIKVGLTPLIGWGIGVGMGLDADSLRLVAIFLAAPCAAAGYVLVKQMNGDSGLAASAIVLSHLFALPAMLLVLLLTA</sequence>
<dbReference type="AlphaFoldDB" id="A0A6N7QQA5"/>
<dbReference type="Proteomes" id="UP000433788">
    <property type="component" value="Unassembled WGS sequence"/>
</dbReference>
<dbReference type="PANTHER" id="PTHR36838">
    <property type="entry name" value="AUXIN EFFLUX CARRIER FAMILY PROTEIN"/>
    <property type="match status" value="1"/>
</dbReference>
<dbReference type="GO" id="GO:0055085">
    <property type="term" value="P:transmembrane transport"/>
    <property type="evidence" value="ECO:0007669"/>
    <property type="project" value="InterPro"/>
</dbReference>
<evidence type="ECO:0000313" key="10">
    <source>
        <dbReference type="Proteomes" id="UP000433788"/>
    </source>
</evidence>
<evidence type="ECO:0000256" key="6">
    <source>
        <dbReference type="ARBA" id="ARBA00022989"/>
    </source>
</evidence>
<dbReference type="Pfam" id="PF03547">
    <property type="entry name" value="Mem_trans"/>
    <property type="match status" value="1"/>
</dbReference>
<dbReference type="Gene3D" id="1.20.1530.20">
    <property type="match status" value="1"/>
</dbReference>
<evidence type="ECO:0000313" key="9">
    <source>
        <dbReference type="EMBL" id="MRH77328.1"/>
    </source>
</evidence>
<feature type="transmembrane region" description="Helical" evidence="8">
    <location>
        <begin position="43"/>
        <end position="67"/>
    </location>
</feature>